<protein>
    <submittedName>
        <fullName evidence="2">Uncharacterized protein</fullName>
    </submittedName>
</protein>
<evidence type="ECO:0000313" key="2">
    <source>
        <dbReference type="EMBL" id="SUZ48085.1"/>
    </source>
</evidence>
<feature type="compositionally biased region" description="Polar residues" evidence="1">
    <location>
        <begin position="103"/>
        <end position="122"/>
    </location>
</feature>
<sequence>MKKLTKKYLILLLKKKTAGIKKNVMNKRFKEKSPIADNICKLSIDHEKLYAQRFQGNPVRIVLLRKSATEKIPLIKKIEDIFLSEKFPINNIGSEKNKDRNKGINTNPNGIKNLNETSKVSE</sequence>
<organism evidence="2">
    <name type="scientific">marine metagenome</name>
    <dbReference type="NCBI Taxonomy" id="408172"/>
    <lineage>
        <taxon>unclassified sequences</taxon>
        <taxon>metagenomes</taxon>
        <taxon>ecological metagenomes</taxon>
    </lineage>
</organism>
<name>A0A381N0P6_9ZZZZ</name>
<gene>
    <name evidence="2" type="ORF">METZ01_LOCUS939</name>
</gene>
<accession>A0A381N0P6</accession>
<dbReference type="EMBL" id="UINC01000051">
    <property type="protein sequence ID" value="SUZ48085.1"/>
    <property type="molecule type" value="Genomic_DNA"/>
</dbReference>
<evidence type="ECO:0000256" key="1">
    <source>
        <dbReference type="SAM" id="MobiDB-lite"/>
    </source>
</evidence>
<proteinExistence type="predicted"/>
<reference evidence="2" key="1">
    <citation type="submission" date="2018-05" db="EMBL/GenBank/DDBJ databases">
        <authorList>
            <person name="Lanie J.A."/>
            <person name="Ng W.-L."/>
            <person name="Kazmierczak K.M."/>
            <person name="Andrzejewski T.M."/>
            <person name="Davidsen T.M."/>
            <person name="Wayne K.J."/>
            <person name="Tettelin H."/>
            <person name="Glass J.I."/>
            <person name="Rusch D."/>
            <person name="Podicherti R."/>
            <person name="Tsui H.-C.T."/>
            <person name="Winkler M.E."/>
        </authorList>
    </citation>
    <scope>NUCLEOTIDE SEQUENCE</scope>
</reference>
<dbReference type="AlphaFoldDB" id="A0A381N0P6"/>
<feature type="region of interest" description="Disordered" evidence="1">
    <location>
        <begin position="91"/>
        <end position="122"/>
    </location>
</feature>